<keyword evidence="2" id="KW-0012">Acyltransferase</keyword>
<proteinExistence type="predicted"/>
<dbReference type="PANTHER" id="PTHR43072:SF8">
    <property type="entry name" value="ACYLTRANSFERASE FABY-RELATED"/>
    <property type="match status" value="1"/>
</dbReference>
<dbReference type="RefSeq" id="WP_379980927.1">
    <property type="nucleotide sequence ID" value="NZ_JBHUMO010000039.1"/>
</dbReference>
<dbReference type="GO" id="GO:0016746">
    <property type="term" value="F:acyltransferase activity"/>
    <property type="evidence" value="ECO:0007669"/>
    <property type="project" value="UniProtKB-KW"/>
</dbReference>
<sequence>MDVTTWKIRIAQQTDVPALLQIYTPYVETTPITFDYETPTVEEFGRRMVAIQEKYPYLVCESNDGKIVGYAYASAYKNRTAYNWTVETSIYLDGRVKGQGAGSALYQALEEKLSQQNICVLLACITAGNEESIAFHKKFSYREVAYFPNLGYKSGQWLDVLWMQKELGPIQGAPLAFLPIHEIDY</sequence>
<dbReference type="Proteomes" id="UP001597427">
    <property type="component" value="Unassembled WGS sequence"/>
</dbReference>
<evidence type="ECO:0000313" key="2">
    <source>
        <dbReference type="EMBL" id="MFD2728998.1"/>
    </source>
</evidence>
<dbReference type="EC" id="2.3.-.-" evidence="2"/>
<accession>A0ABW5TIP5</accession>
<evidence type="ECO:0000259" key="1">
    <source>
        <dbReference type="PROSITE" id="PS51186"/>
    </source>
</evidence>
<evidence type="ECO:0000313" key="3">
    <source>
        <dbReference type="Proteomes" id="UP001597427"/>
    </source>
</evidence>
<dbReference type="Gene3D" id="3.40.630.30">
    <property type="match status" value="1"/>
</dbReference>
<dbReference type="EMBL" id="JBHUMO010000039">
    <property type="protein sequence ID" value="MFD2728998.1"/>
    <property type="molecule type" value="Genomic_DNA"/>
</dbReference>
<comment type="caution">
    <text evidence="2">The sequence shown here is derived from an EMBL/GenBank/DDBJ whole genome shotgun (WGS) entry which is preliminary data.</text>
</comment>
<dbReference type="SUPFAM" id="SSF55729">
    <property type="entry name" value="Acyl-CoA N-acyltransferases (Nat)"/>
    <property type="match status" value="1"/>
</dbReference>
<keyword evidence="3" id="KW-1185">Reference proteome</keyword>
<dbReference type="InterPro" id="IPR000182">
    <property type="entry name" value="GNAT_dom"/>
</dbReference>
<protein>
    <submittedName>
        <fullName evidence="2">GNAT family N-acetyltransferase</fullName>
        <ecNumber evidence="2">2.3.-.-</ecNumber>
    </submittedName>
</protein>
<dbReference type="PROSITE" id="PS51186">
    <property type="entry name" value="GNAT"/>
    <property type="match status" value="1"/>
</dbReference>
<feature type="domain" description="N-acetyltransferase" evidence="1">
    <location>
        <begin position="6"/>
        <end position="168"/>
    </location>
</feature>
<dbReference type="CDD" id="cd04301">
    <property type="entry name" value="NAT_SF"/>
    <property type="match status" value="1"/>
</dbReference>
<keyword evidence="2" id="KW-0808">Transferase</keyword>
<reference evidence="3" key="1">
    <citation type="journal article" date="2019" name="Int. J. Syst. Evol. Microbiol.">
        <title>The Global Catalogue of Microorganisms (GCM) 10K type strain sequencing project: providing services to taxonomists for standard genome sequencing and annotation.</title>
        <authorList>
            <consortium name="The Broad Institute Genomics Platform"/>
            <consortium name="The Broad Institute Genome Sequencing Center for Infectious Disease"/>
            <person name="Wu L."/>
            <person name="Ma J."/>
        </authorList>
    </citation>
    <scope>NUCLEOTIDE SEQUENCE [LARGE SCALE GENOMIC DNA]</scope>
    <source>
        <strain evidence="3">TISTR 932</strain>
    </source>
</reference>
<gene>
    <name evidence="2" type="ORF">ACFSR0_06135</name>
</gene>
<dbReference type="Pfam" id="PF13420">
    <property type="entry name" value="Acetyltransf_4"/>
    <property type="match status" value="1"/>
</dbReference>
<organism evidence="2 3">
    <name type="scientific">Enterococcus camelliae</name>
    <dbReference type="NCBI Taxonomy" id="453959"/>
    <lineage>
        <taxon>Bacteria</taxon>
        <taxon>Bacillati</taxon>
        <taxon>Bacillota</taxon>
        <taxon>Bacilli</taxon>
        <taxon>Lactobacillales</taxon>
        <taxon>Enterococcaceae</taxon>
        <taxon>Enterococcus</taxon>
    </lineage>
</organism>
<name>A0ABW5TIP5_9ENTE</name>
<dbReference type="PANTHER" id="PTHR43072">
    <property type="entry name" value="N-ACETYLTRANSFERASE"/>
    <property type="match status" value="1"/>
</dbReference>
<dbReference type="InterPro" id="IPR016181">
    <property type="entry name" value="Acyl_CoA_acyltransferase"/>
</dbReference>